<evidence type="ECO:0000256" key="1">
    <source>
        <dbReference type="SAM" id="MobiDB-lite"/>
    </source>
</evidence>
<proteinExistence type="predicted"/>
<sequence>MTTPFEDPISPTSGQSGERKSGCVKWGAILGAGFIALMIVVPSCGSNSEEAEAPVTTITQTVTQTITSTPQAKTVTQTSTITAAEIASSVETSSEIAEPVVQEDDSYLSTSNSAPQRFATIPDPEPATVPQSANYASCAEARAAGVAPIYAGSPGYRSGLDRDGDGIACDK</sequence>
<dbReference type="eggNOG" id="COG3064">
    <property type="taxonomic scope" value="Bacteria"/>
</dbReference>
<dbReference type="RefSeq" id="WP_015651292.1">
    <property type="nucleotide sequence ID" value="NC_020506.1"/>
</dbReference>
<dbReference type="STRING" id="1121353.H924_07095"/>
<keyword evidence="3" id="KW-0449">Lipoprotein</keyword>
<evidence type="ECO:0000259" key="2">
    <source>
        <dbReference type="SMART" id="SM00894"/>
    </source>
</evidence>
<feature type="region of interest" description="Disordered" evidence="1">
    <location>
        <begin position="1"/>
        <end position="21"/>
    </location>
</feature>
<dbReference type="SMART" id="SM00894">
    <property type="entry name" value="Excalibur"/>
    <property type="match status" value="1"/>
</dbReference>
<name>M1TRD3_9CORY</name>
<dbReference type="KEGG" id="ccn:H924_07095"/>
<gene>
    <name evidence="3" type="ORF">H924_07095</name>
</gene>
<dbReference type="Proteomes" id="UP000011760">
    <property type="component" value="Chromosome"/>
</dbReference>
<evidence type="ECO:0000313" key="3">
    <source>
        <dbReference type="EMBL" id="AGG66861.1"/>
    </source>
</evidence>
<dbReference type="HOGENOM" id="CLU_121932_0_0_11"/>
<protein>
    <submittedName>
        <fullName evidence="3">Lipoprotein</fullName>
    </submittedName>
</protein>
<dbReference type="AlphaFoldDB" id="M1TRD3"/>
<dbReference type="EMBL" id="CP004354">
    <property type="protein sequence ID" value="AGG66861.1"/>
    <property type="molecule type" value="Genomic_DNA"/>
</dbReference>
<evidence type="ECO:0000313" key="4">
    <source>
        <dbReference type="Proteomes" id="UP000011760"/>
    </source>
</evidence>
<keyword evidence="4" id="KW-1185">Reference proteome</keyword>
<feature type="domain" description="Excalibur calcium-binding" evidence="2">
    <location>
        <begin position="134"/>
        <end position="170"/>
    </location>
</feature>
<accession>M1TRD3</accession>
<organism evidence="3 4">
    <name type="scientific">Corynebacterium callunae DSM 20147</name>
    <dbReference type="NCBI Taxonomy" id="1121353"/>
    <lineage>
        <taxon>Bacteria</taxon>
        <taxon>Bacillati</taxon>
        <taxon>Actinomycetota</taxon>
        <taxon>Actinomycetes</taxon>
        <taxon>Mycobacteriales</taxon>
        <taxon>Corynebacteriaceae</taxon>
        <taxon>Corynebacterium</taxon>
    </lineage>
</organism>
<dbReference type="Pfam" id="PF05901">
    <property type="entry name" value="Excalibur"/>
    <property type="match status" value="1"/>
</dbReference>
<dbReference type="InterPro" id="IPR008613">
    <property type="entry name" value="Excalibur_Ca-bd_domain"/>
</dbReference>
<reference evidence="3 4" key="1">
    <citation type="submission" date="2013-02" db="EMBL/GenBank/DDBJ databases">
        <title>The complete genome sequence of Corynebacterium callunae DSM 20147.</title>
        <authorList>
            <person name="Ruckert C."/>
            <person name="Albersmeier A."/>
            <person name="Kalinowski J."/>
        </authorList>
    </citation>
    <scope>NUCLEOTIDE SEQUENCE [LARGE SCALE GENOMIC DNA]</scope>
    <source>
        <strain evidence="3 4">DSM 20147</strain>
    </source>
</reference>